<dbReference type="Gene3D" id="1.10.630.10">
    <property type="entry name" value="Cytochrome P450"/>
    <property type="match status" value="1"/>
</dbReference>
<comment type="similarity">
    <text evidence="1 2">Belongs to the cytochrome P450 family.</text>
</comment>
<sequence length="394" mass="44603">MEIRTDSYDHRHVATLDDHDDVHHEMRAKCPVAHSENHGGFWTLTRHEDVDLATRDTTRFSSLPTVTLPAVGAPKPFIPVECDPPEHQKYRTLLNMVFRPRRIEEFEGRIREHVVHLVDTFAANGRADLAKDFVFPLTARVITWFLGIPDEDVARFSEWSLGLVTVGDPEEELRLQTEIRDYYLGLIARRRERPADDLASHLLASTIDGRPVTEEETLDIYLTLTGAGGETTAATGNHLFRLLDLHRDLRERLLAEPELIPSAIEEILRYVTPVYGFRRTTTCEVEVAGTRIPQGEAVWLSWLSANHDESEFPEPGRIIPDRKPNRHLAFGAGVHRCPGAPLARLQLRVMLEEILTRLPDYQLADPDAVSIVPAVTRVITSLPIVFTAPPRSNR</sequence>
<keyword evidence="2" id="KW-0408">Iron</keyword>
<keyword evidence="2" id="KW-0503">Monooxygenase</keyword>
<dbReference type="RefSeq" id="WP_345509870.1">
    <property type="nucleotide sequence ID" value="NZ_BAAAXD010000005.1"/>
</dbReference>
<dbReference type="InterPro" id="IPR036396">
    <property type="entry name" value="Cyt_P450_sf"/>
</dbReference>
<evidence type="ECO:0000313" key="3">
    <source>
        <dbReference type="EMBL" id="MFB9579571.1"/>
    </source>
</evidence>
<evidence type="ECO:0000256" key="2">
    <source>
        <dbReference type="RuleBase" id="RU000461"/>
    </source>
</evidence>
<dbReference type="Pfam" id="PF00067">
    <property type="entry name" value="p450"/>
    <property type="match status" value="1"/>
</dbReference>
<dbReference type="PRINTS" id="PR00359">
    <property type="entry name" value="BP450"/>
</dbReference>
<dbReference type="SUPFAM" id="SSF48264">
    <property type="entry name" value="Cytochrome P450"/>
    <property type="match status" value="1"/>
</dbReference>
<keyword evidence="2" id="KW-0560">Oxidoreductase</keyword>
<dbReference type="InterPro" id="IPR002397">
    <property type="entry name" value="Cyt_P450_B"/>
</dbReference>
<keyword evidence="2" id="KW-0349">Heme</keyword>
<dbReference type="EMBL" id="JBHMCG010000224">
    <property type="protein sequence ID" value="MFB9579571.1"/>
    <property type="molecule type" value="Genomic_DNA"/>
</dbReference>
<keyword evidence="2" id="KW-0479">Metal-binding</keyword>
<comment type="caution">
    <text evidence="3">The sequence shown here is derived from an EMBL/GenBank/DDBJ whole genome shotgun (WGS) entry which is preliminary data.</text>
</comment>
<organism evidence="3 4">
    <name type="scientific">Streptomyces yanii</name>
    <dbReference type="NCBI Taxonomy" id="78510"/>
    <lineage>
        <taxon>Bacteria</taxon>
        <taxon>Bacillati</taxon>
        <taxon>Actinomycetota</taxon>
        <taxon>Actinomycetes</taxon>
        <taxon>Kitasatosporales</taxon>
        <taxon>Streptomycetaceae</taxon>
        <taxon>Streptomyces</taxon>
    </lineage>
</organism>
<protein>
    <submittedName>
        <fullName evidence="3">Cytochrome P450</fullName>
    </submittedName>
</protein>
<dbReference type="InterPro" id="IPR001128">
    <property type="entry name" value="Cyt_P450"/>
</dbReference>
<dbReference type="PANTHER" id="PTHR46696:SF6">
    <property type="entry name" value="P450, PUTATIVE (EUROFUNG)-RELATED"/>
    <property type="match status" value="1"/>
</dbReference>
<dbReference type="PROSITE" id="PS00086">
    <property type="entry name" value="CYTOCHROME_P450"/>
    <property type="match status" value="1"/>
</dbReference>
<evidence type="ECO:0000313" key="4">
    <source>
        <dbReference type="Proteomes" id="UP001589710"/>
    </source>
</evidence>
<name>A0ABV5RR65_9ACTN</name>
<dbReference type="PANTHER" id="PTHR46696">
    <property type="entry name" value="P450, PUTATIVE (EUROFUNG)-RELATED"/>
    <property type="match status" value="1"/>
</dbReference>
<dbReference type="InterPro" id="IPR017972">
    <property type="entry name" value="Cyt_P450_CS"/>
</dbReference>
<keyword evidence="4" id="KW-1185">Reference proteome</keyword>
<reference evidence="3 4" key="1">
    <citation type="submission" date="2024-09" db="EMBL/GenBank/DDBJ databases">
        <authorList>
            <person name="Sun Q."/>
            <person name="Mori K."/>
        </authorList>
    </citation>
    <scope>NUCLEOTIDE SEQUENCE [LARGE SCALE GENOMIC DNA]</scope>
    <source>
        <strain evidence="3 4">JCM 3331</strain>
    </source>
</reference>
<accession>A0ABV5RR65</accession>
<dbReference type="Proteomes" id="UP001589710">
    <property type="component" value="Unassembled WGS sequence"/>
</dbReference>
<evidence type="ECO:0000256" key="1">
    <source>
        <dbReference type="ARBA" id="ARBA00010617"/>
    </source>
</evidence>
<proteinExistence type="inferred from homology"/>
<gene>
    <name evidence="3" type="ORF">ACFFTL_46840</name>
</gene>